<comment type="caution">
    <text evidence="1">The sequence shown here is derived from an EMBL/GenBank/DDBJ whole genome shotgun (WGS) entry which is preliminary data.</text>
</comment>
<dbReference type="Proteomes" id="UP000003167">
    <property type="component" value="Unassembled WGS sequence"/>
</dbReference>
<dbReference type="HOGENOM" id="CLU_3187355_0_0_10"/>
<dbReference type="AlphaFoldDB" id="H1HNA1"/>
<organism evidence="1 2">
    <name type="scientific">Segatella maculosa OT 289</name>
    <dbReference type="NCBI Taxonomy" id="999422"/>
    <lineage>
        <taxon>Bacteria</taxon>
        <taxon>Pseudomonadati</taxon>
        <taxon>Bacteroidota</taxon>
        <taxon>Bacteroidia</taxon>
        <taxon>Bacteroidales</taxon>
        <taxon>Prevotellaceae</taxon>
        <taxon>Segatella</taxon>
    </lineage>
</organism>
<protein>
    <submittedName>
        <fullName evidence="1">Uncharacterized protein</fullName>
    </submittedName>
</protein>
<gene>
    <name evidence="1" type="ORF">HMPREF9944_01645</name>
</gene>
<accession>H1HNA1</accession>
<evidence type="ECO:0000313" key="2">
    <source>
        <dbReference type="Proteomes" id="UP000003167"/>
    </source>
</evidence>
<keyword evidence="2" id="KW-1185">Reference proteome</keyword>
<dbReference type="EMBL" id="AGEK01000028">
    <property type="protein sequence ID" value="EHO69788.1"/>
    <property type="molecule type" value="Genomic_DNA"/>
</dbReference>
<name>H1HNA1_9BACT</name>
<evidence type="ECO:0000313" key="1">
    <source>
        <dbReference type="EMBL" id="EHO69788.1"/>
    </source>
</evidence>
<proteinExistence type="predicted"/>
<sequence>MIKSYHAHCSVRLNHVASSTAVIIYLAISNAKSPNFSFLLVFMLQI</sequence>
<reference evidence="1 2" key="1">
    <citation type="submission" date="2011-12" db="EMBL/GenBank/DDBJ databases">
        <title>The Genome Sequence of Prevotella maculosa OT 289.</title>
        <authorList>
            <consortium name="The Broad Institute Genome Sequencing Platform"/>
            <person name="Earl A."/>
            <person name="Ward D."/>
            <person name="Feldgarden M."/>
            <person name="Gevers D."/>
            <person name="Izard J."/>
            <person name="Blanton J.M."/>
            <person name="Mathney J."/>
            <person name="Tanner A.C."/>
            <person name="Dewhirst F.E."/>
            <person name="Young S.K."/>
            <person name="Zeng Q."/>
            <person name="Gargeya S."/>
            <person name="Fitzgerald M."/>
            <person name="Haas B."/>
            <person name="Abouelleil A."/>
            <person name="Alvarado L."/>
            <person name="Arachchi H.M."/>
            <person name="Berlin A."/>
            <person name="Chapman S.B."/>
            <person name="Gearin G."/>
            <person name="Goldberg J."/>
            <person name="Griggs A."/>
            <person name="Gujja S."/>
            <person name="Hansen M."/>
            <person name="Heiman D."/>
            <person name="Howarth C."/>
            <person name="Larimer J."/>
            <person name="Lui A."/>
            <person name="MacDonald P.J.P."/>
            <person name="McCowen C."/>
            <person name="Montmayeur A."/>
            <person name="Murphy C."/>
            <person name="Neiman D."/>
            <person name="Pearson M."/>
            <person name="Priest M."/>
            <person name="Roberts A."/>
            <person name="Saif S."/>
            <person name="Shea T."/>
            <person name="Sisk P."/>
            <person name="Stolte C."/>
            <person name="Sykes S."/>
            <person name="Wortman J."/>
            <person name="Nusbaum C."/>
            <person name="Birren B."/>
        </authorList>
    </citation>
    <scope>NUCLEOTIDE SEQUENCE [LARGE SCALE GENOMIC DNA]</scope>
    <source>
        <strain evidence="1 2">OT 289</strain>
    </source>
</reference>